<keyword evidence="3" id="KW-1185">Reference proteome</keyword>
<reference evidence="2 3" key="1">
    <citation type="submission" date="2015-06" db="EMBL/GenBank/DDBJ databases">
        <title>Survival trade-offs in plant roots during colonization by closely related pathogenic and mutualistic fungi.</title>
        <authorList>
            <person name="Hacquard S."/>
            <person name="Kracher B."/>
            <person name="Hiruma K."/>
            <person name="Weinman A."/>
            <person name="Muench P."/>
            <person name="Garrido Oter R."/>
            <person name="Ver Loren van Themaat E."/>
            <person name="Dallerey J.-F."/>
            <person name="Damm U."/>
            <person name="Henrissat B."/>
            <person name="Lespinet O."/>
            <person name="Thon M."/>
            <person name="Kemen E."/>
            <person name="McHardy A.C."/>
            <person name="Schulze-Lefert P."/>
            <person name="O'Connell R.J."/>
        </authorList>
    </citation>
    <scope>NUCLEOTIDE SEQUENCE [LARGE SCALE GENOMIC DNA]</scope>
    <source>
        <strain evidence="2 3">0861</strain>
    </source>
</reference>
<dbReference type="EMBL" id="LFIV01000019">
    <property type="protein sequence ID" value="KZL75912.1"/>
    <property type="molecule type" value="Genomic_DNA"/>
</dbReference>
<dbReference type="OrthoDB" id="5086500at2759"/>
<feature type="chain" id="PRO_5007881951" evidence="1">
    <location>
        <begin position="19"/>
        <end position="218"/>
    </location>
</feature>
<feature type="signal peptide" evidence="1">
    <location>
        <begin position="1"/>
        <end position="18"/>
    </location>
</feature>
<dbReference type="AlphaFoldDB" id="A0A166WR86"/>
<evidence type="ECO:0000313" key="3">
    <source>
        <dbReference type="Proteomes" id="UP000076552"/>
    </source>
</evidence>
<evidence type="ECO:0000313" key="2">
    <source>
        <dbReference type="EMBL" id="KZL75912.1"/>
    </source>
</evidence>
<gene>
    <name evidence="2" type="ORF">CT0861_10968</name>
</gene>
<accession>A0A166WR86</accession>
<proteinExistence type="predicted"/>
<evidence type="ECO:0000256" key="1">
    <source>
        <dbReference type="SAM" id="SignalP"/>
    </source>
</evidence>
<sequence>MRNLILAAAASLALGVRADIYPNYEYGNMFYFGPTTGGQYITKATYNMEVPSPPTNWVKSDETQRWLSLWIGVQDNPSNGDVLNMNLVQPLLNWGPDNSVWGCSAPNTQWCAAASTYTPSSQIGQPYVKVNKEATLEFETKGMRPAVFYSGNECYGDGCGTLPAYRYTNITLVFNKAVDKLGDLVSYTNATHTEWQTKDNGITWTIDSITIAEDNLTE</sequence>
<keyword evidence="1" id="KW-0732">Signal</keyword>
<organism evidence="2 3">
    <name type="scientific">Colletotrichum tofieldiae</name>
    <dbReference type="NCBI Taxonomy" id="708197"/>
    <lineage>
        <taxon>Eukaryota</taxon>
        <taxon>Fungi</taxon>
        <taxon>Dikarya</taxon>
        <taxon>Ascomycota</taxon>
        <taxon>Pezizomycotina</taxon>
        <taxon>Sordariomycetes</taxon>
        <taxon>Hypocreomycetidae</taxon>
        <taxon>Glomerellales</taxon>
        <taxon>Glomerellaceae</taxon>
        <taxon>Colletotrichum</taxon>
        <taxon>Colletotrichum spaethianum species complex</taxon>
    </lineage>
</organism>
<dbReference type="Proteomes" id="UP000076552">
    <property type="component" value="Unassembled WGS sequence"/>
</dbReference>
<name>A0A166WR86_9PEZI</name>
<comment type="caution">
    <text evidence="2">The sequence shown here is derived from an EMBL/GenBank/DDBJ whole genome shotgun (WGS) entry which is preliminary data.</text>
</comment>
<protein>
    <submittedName>
        <fullName evidence="2">Uncharacterized protein</fullName>
    </submittedName>
</protein>